<dbReference type="Pfam" id="PF01435">
    <property type="entry name" value="Peptidase_M48"/>
    <property type="match status" value="1"/>
</dbReference>
<protein>
    <submittedName>
        <fullName evidence="9">M56 family metallopeptidase</fullName>
    </submittedName>
</protein>
<keyword evidence="7" id="KW-0812">Transmembrane</keyword>
<keyword evidence="10" id="KW-1185">Reference proteome</keyword>
<evidence type="ECO:0000256" key="3">
    <source>
        <dbReference type="ARBA" id="ARBA00022801"/>
    </source>
</evidence>
<keyword evidence="5 6" id="KW-0482">Metalloprotease</keyword>
<keyword evidence="4 6" id="KW-0862">Zinc</keyword>
<evidence type="ECO:0000313" key="10">
    <source>
        <dbReference type="Proteomes" id="UP001149140"/>
    </source>
</evidence>
<evidence type="ECO:0000256" key="2">
    <source>
        <dbReference type="ARBA" id="ARBA00022723"/>
    </source>
</evidence>
<dbReference type="CDD" id="cd07326">
    <property type="entry name" value="M56_BlaR1_MecR1_like"/>
    <property type="match status" value="1"/>
</dbReference>
<accession>A0A9X3S351</accession>
<comment type="caution">
    <text evidence="9">The sequence shown here is derived from an EMBL/GenBank/DDBJ whole genome shotgun (WGS) entry which is preliminary data.</text>
</comment>
<keyword evidence="7" id="KW-0472">Membrane</keyword>
<dbReference type="AlphaFoldDB" id="A0A9X3S351"/>
<proteinExistence type="inferred from homology"/>
<evidence type="ECO:0000256" key="5">
    <source>
        <dbReference type="ARBA" id="ARBA00023049"/>
    </source>
</evidence>
<organism evidence="9 10">
    <name type="scientific">Solirubrobacter ginsenosidimutans</name>
    <dbReference type="NCBI Taxonomy" id="490573"/>
    <lineage>
        <taxon>Bacteria</taxon>
        <taxon>Bacillati</taxon>
        <taxon>Actinomycetota</taxon>
        <taxon>Thermoleophilia</taxon>
        <taxon>Solirubrobacterales</taxon>
        <taxon>Solirubrobacteraceae</taxon>
        <taxon>Solirubrobacter</taxon>
    </lineage>
</organism>
<evidence type="ECO:0000313" key="9">
    <source>
        <dbReference type="EMBL" id="MDA0163082.1"/>
    </source>
</evidence>
<dbReference type="GO" id="GO:0006508">
    <property type="term" value="P:proteolysis"/>
    <property type="evidence" value="ECO:0007669"/>
    <property type="project" value="UniProtKB-KW"/>
</dbReference>
<name>A0A9X3S351_9ACTN</name>
<evidence type="ECO:0000256" key="1">
    <source>
        <dbReference type="ARBA" id="ARBA00022670"/>
    </source>
</evidence>
<feature type="transmembrane region" description="Helical" evidence="7">
    <location>
        <begin position="260"/>
        <end position="281"/>
    </location>
</feature>
<reference evidence="9" key="1">
    <citation type="submission" date="2022-10" db="EMBL/GenBank/DDBJ databases">
        <title>The WGS of Solirubrobacter ginsenosidimutans DSM 21036.</title>
        <authorList>
            <person name="Jiang Z."/>
        </authorList>
    </citation>
    <scope>NUCLEOTIDE SEQUENCE</scope>
    <source>
        <strain evidence="9">DSM 21036</strain>
    </source>
</reference>
<comment type="similarity">
    <text evidence="6">Belongs to the peptidase M48 family.</text>
</comment>
<evidence type="ECO:0000256" key="7">
    <source>
        <dbReference type="SAM" id="Phobius"/>
    </source>
</evidence>
<dbReference type="InterPro" id="IPR001915">
    <property type="entry name" value="Peptidase_M48"/>
</dbReference>
<dbReference type="EMBL" id="JAPDOD010000022">
    <property type="protein sequence ID" value="MDA0163082.1"/>
    <property type="molecule type" value="Genomic_DNA"/>
</dbReference>
<evidence type="ECO:0000259" key="8">
    <source>
        <dbReference type="Pfam" id="PF01435"/>
    </source>
</evidence>
<feature type="transmembrane region" description="Helical" evidence="7">
    <location>
        <begin position="47"/>
        <end position="64"/>
    </location>
</feature>
<feature type="domain" description="Peptidase M48" evidence="8">
    <location>
        <begin position="99"/>
        <end position="157"/>
    </location>
</feature>
<dbReference type="RefSeq" id="WP_270042324.1">
    <property type="nucleotide sequence ID" value="NZ_JAPDOD010000022.1"/>
</dbReference>
<keyword evidence="3 6" id="KW-0378">Hydrolase</keyword>
<dbReference type="GO" id="GO:0004222">
    <property type="term" value="F:metalloendopeptidase activity"/>
    <property type="evidence" value="ECO:0007669"/>
    <property type="project" value="InterPro"/>
</dbReference>
<dbReference type="PANTHER" id="PTHR34978">
    <property type="entry name" value="POSSIBLE SENSOR-TRANSDUCER PROTEIN BLAR"/>
    <property type="match status" value="1"/>
</dbReference>
<dbReference type="InterPro" id="IPR052173">
    <property type="entry name" value="Beta-lactam_resp_regulator"/>
</dbReference>
<evidence type="ECO:0000256" key="4">
    <source>
        <dbReference type="ARBA" id="ARBA00022833"/>
    </source>
</evidence>
<gene>
    <name evidence="9" type="ORF">OM076_22605</name>
</gene>
<sequence>MRRAEFAVAAFGLTAFLLALIFALDAVRFHGDVLVAALEGLTRGEVHIRGVLLISLALFDLYALTRAVGSISHGVSAHRRINARMPVSEARAVAGHDVLVVPAARPMAFCAGLWRPRVYVSTGAVERLGADELAAVVTHEAHHAERRDPLRILIARAIGDAYSLGALPRREQALAELAADAAVVRSRGAAPLASALLAFDAAEIAPERVDRLVGEAPRDEVPRALVAGAGAVIAALLVVLALGVLVHGHPRVCLPLASAPVWWVCAVMARFAAMGPAWLGWRRAGAFLT</sequence>
<dbReference type="Gene3D" id="3.30.2010.10">
    <property type="entry name" value="Metalloproteases ('zincins'), catalytic domain"/>
    <property type="match status" value="1"/>
</dbReference>
<keyword evidence="2" id="KW-0479">Metal-binding</keyword>
<dbReference type="PANTHER" id="PTHR34978:SF3">
    <property type="entry name" value="SLR0241 PROTEIN"/>
    <property type="match status" value="1"/>
</dbReference>
<keyword evidence="1 6" id="KW-0645">Protease</keyword>
<dbReference type="GO" id="GO:0046872">
    <property type="term" value="F:metal ion binding"/>
    <property type="evidence" value="ECO:0007669"/>
    <property type="project" value="UniProtKB-KW"/>
</dbReference>
<comment type="cofactor">
    <cofactor evidence="6">
        <name>Zn(2+)</name>
        <dbReference type="ChEBI" id="CHEBI:29105"/>
    </cofactor>
    <text evidence="6">Binds 1 zinc ion per subunit.</text>
</comment>
<evidence type="ECO:0000256" key="6">
    <source>
        <dbReference type="RuleBase" id="RU003983"/>
    </source>
</evidence>
<keyword evidence="7" id="KW-1133">Transmembrane helix</keyword>
<dbReference type="Proteomes" id="UP001149140">
    <property type="component" value="Unassembled WGS sequence"/>
</dbReference>
<feature type="transmembrane region" description="Helical" evidence="7">
    <location>
        <begin position="224"/>
        <end position="248"/>
    </location>
</feature>